<feature type="transmembrane region" description="Helical" evidence="4">
    <location>
        <begin position="304"/>
        <end position="324"/>
    </location>
</feature>
<dbReference type="InterPro" id="IPR001623">
    <property type="entry name" value="DnaJ_domain"/>
</dbReference>
<keyword evidence="2" id="KW-0479">Metal-binding</keyword>
<dbReference type="EMBL" id="JAVFWL010000004">
    <property type="protein sequence ID" value="KAK6751650.1"/>
    <property type="molecule type" value="Genomic_DNA"/>
</dbReference>
<feature type="transmembrane region" description="Helical" evidence="4">
    <location>
        <begin position="264"/>
        <end position="284"/>
    </location>
</feature>
<dbReference type="SMART" id="SM00271">
    <property type="entry name" value="DnaJ"/>
    <property type="match status" value="1"/>
</dbReference>
<feature type="transmembrane region" description="Helical" evidence="4">
    <location>
        <begin position="61"/>
        <end position="78"/>
    </location>
</feature>
<feature type="transmembrane region" description="Helical" evidence="4">
    <location>
        <begin position="84"/>
        <end position="112"/>
    </location>
</feature>
<name>A0ABR1DNU6_NECAM</name>
<feature type="transmembrane region" description="Helical" evidence="4">
    <location>
        <begin position="163"/>
        <end position="185"/>
    </location>
</feature>
<feature type="transmembrane region" description="Helical" evidence="4">
    <location>
        <begin position="219"/>
        <end position="244"/>
    </location>
</feature>
<dbReference type="Pfam" id="PF05207">
    <property type="entry name" value="Zn_ribbon_CSL"/>
    <property type="match status" value="1"/>
</dbReference>
<dbReference type="InterPro" id="IPR019396">
    <property type="entry name" value="TM_Fragile-X-F-assoc"/>
</dbReference>
<dbReference type="PROSITE" id="PS00675">
    <property type="entry name" value="SIGMA54_INTERACT_1"/>
    <property type="match status" value="1"/>
</dbReference>
<dbReference type="Gene3D" id="3.10.660.10">
    <property type="entry name" value="DPH Zinc finger"/>
    <property type="match status" value="1"/>
</dbReference>
<sequence>MHDANLPVDLCSVKTVCHEIDDVGVPARKNTVGGADHEESAINMFEVSLGFLFRGFNACKFVTYLCLLFFVLLLSLKLDNKIGVGYAIVFLPIWIYNFLIFAGAVVGVISFLSRPPSQNDITLRVDFTAMQLTTVEHSFLFLFALMTYCKLELSAVFREFFELHWIVVFSPLFALSIASIGLVVWAMRRDKSFEFELFFAINIVQLFFLAFKLDDLVDWSWAVVFIPLWVVLSLSAVGVLYALVLSIVLARSRHLVPSHRRQHVTSALFHACLVVPALICMVLLTGKLDALEWGDNDPAADMPFTAVFAPLLVSLICLVLMSCVHGGGNVWWFGLRQPFCTALLDACPCLKQYANVSYKIVLHRERLTEENTNERPVVHPRREEHDRYPLKPAVPLCSLDMTEWDMLSFYDILQVSPSASAEEIKRAYFDYLRRIHPDKGAETEGSSDTLTLATHIWSILKDQTKRREYDYWLREQLYRKNKGTVAEKIEIPHDESESVVEACRCGDYYEISAEEVQKIVDSGVFECGSCSLCLEVVKRAHFYSSPEMSSTKIVVVGESGVGKTSFVNAVCGNPSSDSPSTIGASISMVWHEYKAGTSEQRSELMELWDIGGSGAHRAASAVFLDGAAGVILVHDLSNKKSEENLSQWLSLIDGKPRPLGSSTSRSLLADIESCHVPILTVGCKLDLAPHRGPSAYDRMNINCLRPIPPGSTASMALARFFDETIDRTKAPVNERRRRVQQF</sequence>
<dbReference type="PROSITE" id="PS51419">
    <property type="entry name" value="RAB"/>
    <property type="match status" value="1"/>
</dbReference>
<evidence type="ECO:0008006" key="9">
    <source>
        <dbReference type="Google" id="ProtNLM"/>
    </source>
</evidence>
<dbReference type="SMART" id="SM00175">
    <property type="entry name" value="RAB"/>
    <property type="match status" value="1"/>
</dbReference>
<reference evidence="7 8" key="1">
    <citation type="submission" date="2023-08" db="EMBL/GenBank/DDBJ databases">
        <title>A Necator americanus chromosomal reference genome.</title>
        <authorList>
            <person name="Ilik V."/>
            <person name="Petrzelkova K.J."/>
            <person name="Pardy F."/>
            <person name="Fuh T."/>
            <person name="Niatou-Singa F.S."/>
            <person name="Gouil Q."/>
            <person name="Baker L."/>
            <person name="Ritchie M.E."/>
            <person name="Jex A.R."/>
            <person name="Gazzola D."/>
            <person name="Li H."/>
            <person name="Toshio Fujiwara R."/>
            <person name="Zhan B."/>
            <person name="Aroian R.V."/>
            <person name="Pafco B."/>
            <person name="Schwarz E.M."/>
        </authorList>
    </citation>
    <scope>NUCLEOTIDE SEQUENCE [LARGE SCALE GENOMIC DNA]</scope>
    <source>
        <strain evidence="7 8">Aroian</strain>
        <tissue evidence="7">Whole animal</tissue>
    </source>
</reference>
<dbReference type="Pfam" id="PF08477">
    <property type="entry name" value="Roc"/>
    <property type="match status" value="1"/>
</dbReference>
<dbReference type="CDD" id="cd06257">
    <property type="entry name" value="DnaJ"/>
    <property type="match status" value="1"/>
</dbReference>
<evidence type="ECO:0000256" key="2">
    <source>
        <dbReference type="ARBA" id="ARBA00022723"/>
    </source>
</evidence>
<dbReference type="SUPFAM" id="SSF144217">
    <property type="entry name" value="CSL zinc finger"/>
    <property type="match status" value="1"/>
</dbReference>
<keyword evidence="8" id="KW-1185">Reference proteome</keyword>
<comment type="similarity">
    <text evidence="1">Belongs to the DPH4 family.</text>
</comment>
<dbReference type="InterPro" id="IPR027417">
    <property type="entry name" value="P-loop_NTPase"/>
</dbReference>
<evidence type="ECO:0000313" key="8">
    <source>
        <dbReference type="Proteomes" id="UP001303046"/>
    </source>
</evidence>
<keyword evidence="4" id="KW-0812">Transmembrane</keyword>
<dbReference type="Pfam" id="PF10269">
    <property type="entry name" value="Tmemb_185A"/>
    <property type="match status" value="1"/>
</dbReference>
<dbReference type="PANTHER" id="PTHR13568">
    <property type="entry name" value="FAM11A, B PROTEIN"/>
    <property type="match status" value="1"/>
</dbReference>
<dbReference type="InterPro" id="IPR036671">
    <property type="entry name" value="DPH_MB_sf"/>
</dbReference>
<dbReference type="Gene3D" id="3.40.50.300">
    <property type="entry name" value="P-loop containing nucleotide triphosphate hydrolases"/>
    <property type="match status" value="1"/>
</dbReference>
<dbReference type="PROSITE" id="PS50076">
    <property type="entry name" value="DNAJ_2"/>
    <property type="match status" value="1"/>
</dbReference>
<evidence type="ECO:0000259" key="5">
    <source>
        <dbReference type="PROSITE" id="PS50076"/>
    </source>
</evidence>
<feature type="transmembrane region" description="Helical" evidence="4">
    <location>
        <begin position="197"/>
        <end position="213"/>
    </location>
</feature>
<keyword evidence="4" id="KW-0472">Membrane</keyword>
<dbReference type="PANTHER" id="PTHR13568:SF6">
    <property type="entry name" value="TRANSMEMBRANE PROTEIN 185A"/>
    <property type="match status" value="1"/>
</dbReference>
<keyword evidence="4" id="KW-1133">Transmembrane helix</keyword>
<feature type="domain" description="J" evidence="5">
    <location>
        <begin position="408"/>
        <end position="473"/>
    </location>
</feature>
<gene>
    <name evidence="7" type="primary">Necator_chrIV.g16505</name>
    <name evidence="7" type="ORF">RB195_003208</name>
</gene>
<dbReference type="SUPFAM" id="SSF52540">
    <property type="entry name" value="P-loop containing nucleoside triphosphate hydrolases"/>
    <property type="match status" value="1"/>
</dbReference>
<dbReference type="PRINTS" id="PR00449">
    <property type="entry name" value="RASTRNSFRMNG"/>
</dbReference>
<dbReference type="Gene3D" id="1.10.287.110">
    <property type="entry name" value="DnaJ domain"/>
    <property type="match status" value="1"/>
</dbReference>
<evidence type="ECO:0000256" key="4">
    <source>
        <dbReference type="SAM" id="Phobius"/>
    </source>
</evidence>
<proteinExistence type="inferred from homology"/>
<keyword evidence="3" id="KW-0408">Iron</keyword>
<dbReference type="InterPro" id="IPR007872">
    <property type="entry name" value="DPH_MB_dom"/>
</dbReference>
<evidence type="ECO:0000313" key="7">
    <source>
        <dbReference type="EMBL" id="KAK6751650.1"/>
    </source>
</evidence>
<dbReference type="Proteomes" id="UP001303046">
    <property type="component" value="Unassembled WGS sequence"/>
</dbReference>
<evidence type="ECO:0000256" key="3">
    <source>
        <dbReference type="ARBA" id="ARBA00023004"/>
    </source>
</evidence>
<dbReference type="PROSITE" id="PS51074">
    <property type="entry name" value="DPH_MB"/>
    <property type="match status" value="1"/>
</dbReference>
<dbReference type="InterPro" id="IPR036869">
    <property type="entry name" value="J_dom_sf"/>
</dbReference>
<evidence type="ECO:0000256" key="1">
    <source>
        <dbReference type="ARBA" id="ARBA00006169"/>
    </source>
</evidence>
<dbReference type="InterPro" id="IPR025662">
    <property type="entry name" value="Sigma_54_int_dom_ATP-bd_1"/>
</dbReference>
<evidence type="ECO:0000259" key="6">
    <source>
        <dbReference type="PROSITE" id="PS51074"/>
    </source>
</evidence>
<comment type="caution">
    <text evidence="7">The sequence shown here is derived from an EMBL/GenBank/DDBJ whole genome shotgun (WGS) entry which is preliminary data.</text>
</comment>
<protein>
    <recommendedName>
        <fullName evidence="9">DnaJ domain protein</fullName>
    </recommendedName>
</protein>
<feature type="domain" description="DPH-type MB" evidence="6">
    <location>
        <begin position="460"/>
        <end position="539"/>
    </location>
</feature>
<dbReference type="SUPFAM" id="SSF46565">
    <property type="entry name" value="Chaperone J-domain"/>
    <property type="match status" value="1"/>
</dbReference>
<accession>A0ABR1DNU6</accession>
<organism evidence="7 8">
    <name type="scientific">Necator americanus</name>
    <name type="common">Human hookworm</name>
    <dbReference type="NCBI Taxonomy" id="51031"/>
    <lineage>
        <taxon>Eukaryota</taxon>
        <taxon>Metazoa</taxon>
        <taxon>Ecdysozoa</taxon>
        <taxon>Nematoda</taxon>
        <taxon>Chromadorea</taxon>
        <taxon>Rhabditida</taxon>
        <taxon>Rhabditina</taxon>
        <taxon>Rhabditomorpha</taxon>
        <taxon>Strongyloidea</taxon>
        <taxon>Ancylostomatidae</taxon>
        <taxon>Bunostominae</taxon>
        <taxon>Necator</taxon>
    </lineage>
</organism>
<dbReference type="Pfam" id="PF00226">
    <property type="entry name" value="DnaJ"/>
    <property type="match status" value="1"/>
</dbReference>